<dbReference type="PATRIC" id="fig|38300.4.peg.1708"/>
<dbReference type="Gene3D" id="3.40.50.1820">
    <property type="entry name" value="alpha/beta hydrolase"/>
    <property type="match status" value="1"/>
</dbReference>
<protein>
    <submittedName>
        <fullName evidence="3">Peptidase S15</fullName>
    </submittedName>
</protein>
<dbReference type="InterPro" id="IPR000383">
    <property type="entry name" value="Xaa-Pro-like_dom"/>
</dbReference>
<feature type="compositionally biased region" description="Low complexity" evidence="2">
    <location>
        <begin position="121"/>
        <end position="142"/>
    </location>
</feature>
<dbReference type="Gene3D" id="2.60.120.260">
    <property type="entry name" value="Galactose-binding domain-like"/>
    <property type="match status" value="1"/>
</dbReference>
<dbReference type="KEGG" id="spri:SPRI_1603"/>
<keyword evidence="1" id="KW-0378">Hydrolase</keyword>
<evidence type="ECO:0000313" key="3">
    <source>
        <dbReference type="EMBL" id="ALC19909.1"/>
    </source>
</evidence>
<dbReference type="InterPro" id="IPR005674">
    <property type="entry name" value="CocE/Ser_esterase"/>
</dbReference>
<sequence length="656" mass="67633">MTPGSVKGREAGSAPDPVSGPARAGAVSEPVCTLPESASAVAGPGAVPECASELRDPVSGPARAGAVSEPASELPGSACAVAGSGAVPEPVSGPARAGAVLKSASELPGSACAVAGSGAVPEPVSGPAGPASALPGPASGPARVGAVPGPASALPGPVSGWVAVEGASLATTVQLPEGDGPFPAVVLRTPYGMRGHRDEACGWAARGFAVVVQDVRGRYASDGDWQPYRYEEADSAATFRWVRGRSWSDGRVVAAGASYAAHCALAAVGDGDPRSRPDAVIAAVPALGLAETARTARGTGGVERLSARAGWWAAHGDRPDSDGAALDDVLARDPRLLEHLPLVRLPERLGRPLPSWPGLWAASHRPTPTPRGPIPLLAVGGTRDPFADDTLRLWLDWTGPARLLVGPWGHGLTSEPAPEARPGHRTRLGDLYVRWARAALDGALGRERRGAVALGGSDHWYPAPAGTGERIAWPFGTRTGLRLLQGDIFVADPEQPVRSDDLSVERRDVPDRALLVGPPLPRPLDLCGGAEAELCAVADTPTADWAVRVVALDPDGRALPLATGIVRRTDPAGEETRFRVPLGLVARRLPAGTRLRVEVAGHHFPAHARNPHTCEDPVHATRLTASRRTLRPAGSSLLLPVVHGCRPIDPVQETCS</sequence>
<dbReference type="Proteomes" id="UP000060513">
    <property type="component" value="Chromosome"/>
</dbReference>
<reference evidence="3 4" key="1">
    <citation type="submission" date="2015-08" db="EMBL/GenBank/DDBJ databases">
        <title>Genome sequence of the pristinamycin over-producing bacterium Streptomyces pristinaespiralis HCCB10218.</title>
        <authorList>
            <person name="Tian J."/>
            <person name="Yang J."/>
            <person name="Li L."/>
            <person name="Ruan L."/>
            <person name="Wei W."/>
            <person name="Zheng G."/>
            <person name="Wei Z."/>
            <person name="Yang S."/>
            <person name="Ge M."/>
            <person name="Jiang W."/>
            <person name="Lu Y."/>
        </authorList>
    </citation>
    <scope>NUCLEOTIDE SEQUENCE [LARGE SCALE GENOMIC DNA]</scope>
    <source>
        <strain evidence="3 4">HCCB 10218</strain>
    </source>
</reference>
<dbReference type="AlphaFoldDB" id="A0A0M3QHK4"/>
<accession>A0A0M3QHK4</accession>
<organism evidence="3">
    <name type="scientific">Streptomyces pristinaespiralis</name>
    <dbReference type="NCBI Taxonomy" id="38300"/>
    <lineage>
        <taxon>Bacteria</taxon>
        <taxon>Bacillati</taxon>
        <taxon>Actinomycetota</taxon>
        <taxon>Actinomycetes</taxon>
        <taxon>Kitasatosporales</taxon>
        <taxon>Streptomycetaceae</taxon>
        <taxon>Streptomyces</taxon>
    </lineage>
</organism>
<dbReference type="STRING" id="38300.SPRI_1603"/>
<dbReference type="Pfam" id="PF08530">
    <property type="entry name" value="PepX_C"/>
    <property type="match status" value="1"/>
</dbReference>
<dbReference type="InterPro" id="IPR029058">
    <property type="entry name" value="AB_hydrolase_fold"/>
</dbReference>
<dbReference type="Gene3D" id="1.10.3020.10">
    <property type="entry name" value="alpha-amino acid ester hydrolase ( Helical cap domain)"/>
    <property type="match status" value="1"/>
</dbReference>
<evidence type="ECO:0000256" key="1">
    <source>
        <dbReference type="ARBA" id="ARBA00022801"/>
    </source>
</evidence>
<dbReference type="InterPro" id="IPR013736">
    <property type="entry name" value="Xaa-Pro_dipept_C"/>
</dbReference>
<feature type="region of interest" description="Disordered" evidence="2">
    <location>
        <begin position="121"/>
        <end position="143"/>
    </location>
</feature>
<proteinExistence type="predicted"/>
<dbReference type="SUPFAM" id="SSF53474">
    <property type="entry name" value="alpha/beta-Hydrolases"/>
    <property type="match status" value="1"/>
</dbReference>
<evidence type="ECO:0000313" key="4">
    <source>
        <dbReference type="Proteomes" id="UP000060513"/>
    </source>
</evidence>
<evidence type="ECO:0000256" key="2">
    <source>
        <dbReference type="SAM" id="MobiDB-lite"/>
    </source>
</evidence>
<dbReference type="EMBL" id="CP011340">
    <property type="protein sequence ID" value="ALC19909.1"/>
    <property type="molecule type" value="Genomic_DNA"/>
</dbReference>
<dbReference type="Pfam" id="PF02129">
    <property type="entry name" value="Peptidase_S15"/>
    <property type="match status" value="1"/>
</dbReference>
<dbReference type="InterPro" id="IPR008979">
    <property type="entry name" value="Galactose-bd-like_sf"/>
</dbReference>
<dbReference type="NCBIfam" id="TIGR00976">
    <property type="entry name" value="CocE_NonD"/>
    <property type="match status" value="1"/>
</dbReference>
<name>A0A0M3QHK4_STRPR</name>
<dbReference type="OrthoDB" id="5240615at2"/>
<feature type="region of interest" description="Disordered" evidence="2">
    <location>
        <begin position="1"/>
        <end position="75"/>
    </location>
</feature>
<dbReference type="SMART" id="SM00939">
    <property type="entry name" value="PepX_C"/>
    <property type="match status" value="1"/>
</dbReference>
<dbReference type="SMR" id="A0A0M3QHK4"/>
<dbReference type="GO" id="GO:0008239">
    <property type="term" value="F:dipeptidyl-peptidase activity"/>
    <property type="evidence" value="ECO:0007669"/>
    <property type="project" value="InterPro"/>
</dbReference>
<dbReference type="SUPFAM" id="SSF49785">
    <property type="entry name" value="Galactose-binding domain-like"/>
    <property type="match status" value="1"/>
</dbReference>
<gene>
    <name evidence="3" type="ORF">SPRI_1603</name>
</gene>